<dbReference type="eggNOG" id="ENOG5032BNI">
    <property type="taxonomic scope" value="Bacteria"/>
</dbReference>
<comment type="caution">
    <text evidence="1">The sequence shown here is derived from an EMBL/GenBank/DDBJ whole genome shotgun (WGS) entry which is preliminary data.</text>
</comment>
<dbReference type="EMBL" id="BATM01000021">
    <property type="protein sequence ID" value="GAD79963.1"/>
    <property type="molecule type" value="Genomic_DNA"/>
</dbReference>
<keyword evidence="2" id="KW-1185">Reference proteome</keyword>
<protein>
    <submittedName>
        <fullName evidence="1">Uncharacterized protein</fullName>
    </submittedName>
</protein>
<name>U3CPA3_9VIBR</name>
<evidence type="ECO:0000313" key="2">
    <source>
        <dbReference type="Proteomes" id="UP000016562"/>
    </source>
</evidence>
<dbReference type="AlphaFoldDB" id="U3CPA3"/>
<dbReference type="RefSeq" id="WP_021713671.1">
    <property type="nucleotide sequence ID" value="NZ_BATM01000021.1"/>
</dbReference>
<dbReference type="Proteomes" id="UP000016562">
    <property type="component" value="Unassembled WGS sequence"/>
</dbReference>
<proteinExistence type="predicted"/>
<evidence type="ECO:0000313" key="1">
    <source>
        <dbReference type="EMBL" id="GAD79963.1"/>
    </source>
</evidence>
<accession>U3CPA3</accession>
<organism evidence="1 2">
    <name type="scientific">Vibrio ezurae NBRC 102218</name>
    <dbReference type="NCBI Taxonomy" id="1219080"/>
    <lineage>
        <taxon>Bacteria</taxon>
        <taxon>Pseudomonadati</taxon>
        <taxon>Pseudomonadota</taxon>
        <taxon>Gammaproteobacteria</taxon>
        <taxon>Vibrionales</taxon>
        <taxon>Vibrionaceae</taxon>
        <taxon>Vibrio</taxon>
    </lineage>
</organism>
<sequence>MEVVIYDCDLECEMERFKLSPYKMDAFLEEIRYENRCETTDTSILVRLYDAGRLTLSKRMNLTEQLTRLLKSNKMLLS</sequence>
<reference evidence="1 2" key="1">
    <citation type="submission" date="2013-09" db="EMBL/GenBank/DDBJ databases">
        <title>Whole genome shotgun sequence of Vibrio ezurae NBRC 102218.</title>
        <authorList>
            <person name="Yoshida I."/>
            <person name="Hosoyama A."/>
            <person name="Numata M."/>
            <person name="Hashimoto M."/>
            <person name="Hosoyama Y."/>
            <person name="Tsuchikane K."/>
            <person name="Noguchi M."/>
            <person name="Hirakata S."/>
            <person name="Ichikawa N."/>
            <person name="Ohji S."/>
            <person name="Yamazoe A."/>
            <person name="Fujita N."/>
        </authorList>
    </citation>
    <scope>NUCLEOTIDE SEQUENCE [LARGE SCALE GENOMIC DNA]</scope>
    <source>
        <strain evidence="1 2">NBRC 102218</strain>
    </source>
</reference>
<gene>
    <name evidence="1" type="ORF">VEZ01S_21_00870</name>
</gene>